<dbReference type="Pfam" id="PF08240">
    <property type="entry name" value="ADH_N"/>
    <property type="match status" value="1"/>
</dbReference>
<sequence>MKAIKVIKPGHAEVQEVPIPKLRPDHVLVKVEAVALNPADWKSLDSLSMPGSTCSNDLAGVIVEVGLEVKAHLKKGDHIAGFSHACNFLESEDGASGDYALVIGDVAIKLPDSLISEEAATMGVAVATIGLGLYQKLGLALPDQRTEEHE</sequence>
<evidence type="ECO:0000256" key="2">
    <source>
        <dbReference type="ARBA" id="ARBA00011245"/>
    </source>
</evidence>
<dbReference type="STRING" id="105696.A0A1Y2LJF7"/>
<dbReference type="InParanoid" id="A0A1Y2LJF7"/>
<dbReference type="EMBL" id="KZ107859">
    <property type="protein sequence ID" value="OSS44124.1"/>
    <property type="molecule type" value="Genomic_DNA"/>
</dbReference>
<dbReference type="Gene3D" id="3.90.180.10">
    <property type="entry name" value="Medium-chain alcohol dehydrogenases, catalytic domain"/>
    <property type="match status" value="1"/>
</dbReference>
<evidence type="ECO:0000313" key="7">
    <source>
        <dbReference type="Proteomes" id="UP000193240"/>
    </source>
</evidence>
<feature type="domain" description="Alcohol dehydrogenase-like N-terminal" evidence="4">
    <location>
        <begin position="24"/>
        <end position="112"/>
    </location>
</feature>
<comment type="similarity">
    <text evidence="1">Belongs to the zinc-containing alcohol dehydrogenase family.</text>
</comment>
<comment type="subunit">
    <text evidence="2">Monomer.</text>
</comment>
<dbReference type="PANTHER" id="PTHR45348">
    <property type="entry name" value="HYPOTHETICAL OXIDOREDUCTASE (EUROFUNG)"/>
    <property type="match status" value="1"/>
</dbReference>
<dbReference type="Gene3D" id="3.40.50.720">
    <property type="entry name" value="NAD(P)-binding Rossmann-like Domain"/>
    <property type="match status" value="1"/>
</dbReference>
<evidence type="ECO:0000256" key="3">
    <source>
        <dbReference type="ARBA" id="ARBA00023002"/>
    </source>
</evidence>
<dbReference type="InterPro" id="IPR047122">
    <property type="entry name" value="Trans-enoyl_RdTase-like"/>
</dbReference>
<reference evidence="5 7" key="1">
    <citation type="journal article" date="2017" name="Genome Announc.">
        <title>Genome sequence of the saprophytic ascomycete Epicoccum nigrum ICMP 19927 strain isolated from New Zealand.</title>
        <authorList>
            <person name="Fokin M."/>
            <person name="Fleetwood D."/>
            <person name="Weir B.S."/>
            <person name="Villas-Boas S.G."/>
        </authorList>
    </citation>
    <scope>NUCLEOTIDE SEQUENCE [LARGE SCALE GENOMIC DNA]</scope>
    <source>
        <strain evidence="5 7">ICMP 19927</strain>
    </source>
</reference>
<reference evidence="6" key="2">
    <citation type="submission" date="2020-01" db="EMBL/GenBank/DDBJ databases">
        <authorList>
            <person name="Liu X."/>
        </authorList>
    </citation>
    <scope>NUCLEOTIDE SEQUENCE</scope>
    <source>
        <strain evidence="6">40.3</strain>
    </source>
</reference>
<dbReference type="Proteomes" id="UP000193240">
    <property type="component" value="Unassembled WGS sequence"/>
</dbReference>
<keyword evidence="3" id="KW-0560">Oxidoreductase</keyword>
<dbReference type="PANTHER" id="PTHR45348:SF2">
    <property type="entry name" value="ZINC-TYPE ALCOHOL DEHYDROGENASE-LIKE PROTEIN C2E1P3.01"/>
    <property type="match status" value="1"/>
</dbReference>
<proteinExistence type="inferred from homology"/>
<keyword evidence="7" id="KW-1185">Reference proteome</keyword>
<gene>
    <name evidence="5" type="ORF">B5807_11154</name>
</gene>
<accession>A0A1Y2LJF7</accession>
<organism evidence="5 7">
    <name type="scientific">Epicoccum nigrum</name>
    <name type="common">Soil fungus</name>
    <name type="synonym">Epicoccum purpurascens</name>
    <dbReference type="NCBI Taxonomy" id="105696"/>
    <lineage>
        <taxon>Eukaryota</taxon>
        <taxon>Fungi</taxon>
        <taxon>Dikarya</taxon>
        <taxon>Ascomycota</taxon>
        <taxon>Pezizomycotina</taxon>
        <taxon>Dothideomycetes</taxon>
        <taxon>Pleosporomycetidae</taxon>
        <taxon>Pleosporales</taxon>
        <taxon>Pleosporineae</taxon>
        <taxon>Didymellaceae</taxon>
        <taxon>Epicoccum</taxon>
    </lineage>
</organism>
<dbReference type="AlphaFoldDB" id="A0A1Y2LJF7"/>
<dbReference type="EMBL" id="MN970214">
    <property type="protein sequence ID" value="QTA73104.1"/>
    <property type="molecule type" value="Genomic_DNA"/>
</dbReference>
<dbReference type="OMA" id="KTVERIW"/>
<dbReference type="InterPro" id="IPR013154">
    <property type="entry name" value="ADH-like_N"/>
</dbReference>
<dbReference type="SUPFAM" id="SSF50129">
    <property type="entry name" value="GroES-like"/>
    <property type="match status" value="1"/>
</dbReference>
<dbReference type="InterPro" id="IPR011032">
    <property type="entry name" value="GroES-like_sf"/>
</dbReference>
<evidence type="ECO:0000313" key="5">
    <source>
        <dbReference type="EMBL" id="OSS44124.1"/>
    </source>
</evidence>
<evidence type="ECO:0000313" key="6">
    <source>
        <dbReference type="EMBL" id="QTA73104.1"/>
    </source>
</evidence>
<name>A0A1Y2LJF7_EPING</name>
<evidence type="ECO:0000259" key="4">
    <source>
        <dbReference type="Pfam" id="PF08240"/>
    </source>
</evidence>
<evidence type="ECO:0000256" key="1">
    <source>
        <dbReference type="ARBA" id="ARBA00008072"/>
    </source>
</evidence>
<protein>
    <recommendedName>
        <fullName evidence="4">Alcohol dehydrogenase-like N-terminal domain-containing protein</fullName>
    </recommendedName>
</protein>
<dbReference type="GO" id="GO:0016651">
    <property type="term" value="F:oxidoreductase activity, acting on NAD(P)H"/>
    <property type="evidence" value="ECO:0007669"/>
    <property type="project" value="InterPro"/>
</dbReference>